<dbReference type="InterPro" id="IPR001173">
    <property type="entry name" value="Glyco_trans_2-like"/>
</dbReference>
<name>A0ABW5Z1Z0_9SPHI</name>
<gene>
    <name evidence="2" type="ORF">ACFS6I_18355</name>
</gene>
<sequence>MKNKLFSLLIANYNNGQYIHNAINSIHCQTYSEWEIIIVDDCSTDDSLSIIQSFIDEGVRIRLFINPVNSGVAYTKKRCIDEASGDILGFLDPDDALMAHALSVMISAHEKQPDASLISSNFFICDSNLGRRRKMVTYLPDKGKSLLDMYNEKPSISHFASFKHSLYKETIGMNTDYKRAVDQDLYLLMEEVGELGHVDEFLYLYRVHSGGISLGKNYYKALASHIEIILDTCKRRGIDKEMYLGEFLERRDSSFNMTYIIKKKIKALIHRIGL</sequence>
<proteinExistence type="predicted"/>
<dbReference type="Pfam" id="PF00535">
    <property type="entry name" value="Glycos_transf_2"/>
    <property type="match status" value="1"/>
</dbReference>
<dbReference type="Proteomes" id="UP001597509">
    <property type="component" value="Unassembled WGS sequence"/>
</dbReference>
<protein>
    <submittedName>
        <fullName evidence="2">Glycosyltransferase family 2 protein</fullName>
    </submittedName>
</protein>
<keyword evidence="3" id="KW-1185">Reference proteome</keyword>
<dbReference type="Gene3D" id="3.90.550.10">
    <property type="entry name" value="Spore Coat Polysaccharide Biosynthesis Protein SpsA, Chain A"/>
    <property type="match status" value="1"/>
</dbReference>
<dbReference type="EMBL" id="JBHUPE010000007">
    <property type="protein sequence ID" value="MFD2905897.1"/>
    <property type="molecule type" value="Genomic_DNA"/>
</dbReference>
<reference evidence="3" key="1">
    <citation type="journal article" date="2019" name="Int. J. Syst. Evol. Microbiol.">
        <title>The Global Catalogue of Microorganisms (GCM) 10K type strain sequencing project: providing services to taxonomists for standard genome sequencing and annotation.</title>
        <authorList>
            <consortium name="The Broad Institute Genomics Platform"/>
            <consortium name="The Broad Institute Genome Sequencing Center for Infectious Disease"/>
            <person name="Wu L."/>
            <person name="Ma J."/>
        </authorList>
    </citation>
    <scope>NUCLEOTIDE SEQUENCE [LARGE SCALE GENOMIC DNA]</scope>
    <source>
        <strain evidence="3">KCTC 22209</strain>
    </source>
</reference>
<evidence type="ECO:0000313" key="2">
    <source>
        <dbReference type="EMBL" id="MFD2905897.1"/>
    </source>
</evidence>
<organism evidence="2 3">
    <name type="scientific">Sphingobacterium anhuiense</name>
    <dbReference type="NCBI Taxonomy" id="493780"/>
    <lineage>
        <taxon>Bacteria</taxon>
        <taxon>Pseudomonadati</taxon>
        <taxon>Bacteroidota</taxon>
        <taxon>Sphingobacteriia</taxon>
        <taxon>Sphingobacteriales</taxon>
        <taxon>Sphingobacteriaceae</taxon>
        <taxon>Sphingobacterium</taxon>
    </lineage>
</organism>
<dbReference type="RefSeq" id="WP_380922810.1">
    <property type="nucleotide sequence ID" value="NZ_JBHUPE010000007.1"/>
</dbReference>
<evidence type="ECO:0000313" key="3">
    <source>
        <dbReference type="Proteomes" id="UP001597509"/>
    </source>
</evidence>
<dbReference type="PANTHER" id="PTHR22916:SF3">
    <property type="entry name" value="UDP-GLCNAC:BETAGAL BETA-1,3-N-ACETYLGLUCOSAMINYLTRANSFERASE-LIKE PROTEIN 1"/>
    <property type="match status" value="1"/>
</dbReference>
<evidence type="ECO:0000259" key="1">
    <source>
        <dbReference type="Pfam" id="PF00535"/>
    </source>
</evidence>
<dbReference type="InterPro" id="IPR029044">
    <property type="entry name" value="Nucleotide-diphossugar_trans"/>
</dbReference>
<accession>A0ABW5Z1Z0</accession>
<feature type="domain" description="Glycosyltransferase 2-like" evidence="1">
    <location>
        <begin position="7"/>
        <end position="169"/>
    </location>
</feature>
<comment type="caution">
    <text evidence="2">The sequence shown here is derived from an EMBL/GenBank/DDBJ whole genome shotgun (WGS) entry which is preliminary data.</text>
</comment>
<dbReference type="SUPFAM" id="SSF53448">
    <property type="entry name" value="Nucleotide-diphospho-sugar transferases"/>
    <property type="match status" value="1"/>
</dbReference>
<dbReference type="PANTHER" id="PTHR22916">
    <property type="entry name" value="GLYCOSYLTRANSFERASE"/>
    <property type="match status" value="1"/>
</dbReference>